<accession>A0ABT3KSY5</accession>
<name>A0ABT3KSY5_9BURK</name>
<feature type="region of interest" description="Disordered" evidence="1">
    <location>
        <begin position="68"/>
        <end position="94"/>
    </location>
</feature>
<comment type="caution">
    <text evidence="2">The sequence shown here is derived from an EMBL/GenBank/DDBJ whole genome shotgun (WGS) entry which is preliminary data.</text>
</comment>
<feature type="compositionally biased region" description="Basic and acidic residues" evidence="1">
    <location>
        <begin position="71"/>
        <end position="81"/>
    </location>
</feature>
<evidence type="ECO:0000256" key="1">
    <source>
        <dbReference type="SAM" id="MobiDB-lite"/>
    </source>
</evidence>
<sequence>MAILKQMGAGPHHEWAVRGTEIRIGSVTVDAAAHQGEGDTIVDVYVKPDGSYALMGPGAFAANITIRGRRERKEPGTDNEGHPTTTRIPEPLDADAVEITLWPKP</sequence>
<evidence type="ECO:0000313" key="3">
    <source>
        <dbReference type="Proteomes" id="UP001208935"/>
    </source>
</evidence>
<evidence type="ECO:0000313" key="2">
    <source>
        <dbReference type="EMBL" id="MCW5321434.1"/>
    </source>
</evidence>
<dbReference type="Proteomes" id="UP001208935">
    <property type="component" value="Unassembled WGS sequence"/>
</dbReference>
<keyword evidence="3" id="KW-1185">Reference proteome</keyword>
<dbReference type="EMBL" id="QZCW01000002">
    <property type="protein sequence ID" value="MCW5321434.1"/>
    <property type="molecule type" value="Genomic_DNA"/>
</dbReference>
<gene>
    <name evidence="2" type="ORF">D5039_09830</name>
</gene>
<organism evidence="2 3">
    <name type="scientific">Verminephrobacter aporrectodeae subsp. tuberculatae</name>
    <dbReference type="NCBI Taxonomy" id="1110392"/>
    <lineage>
        <taxon>Bacteria</taxon>
        <taxon>Pseudomonadati</taxon>
        <taxon>Pseudomonadota</taxon>
        <taxon>Betaproteobacteria</taxon>
        <taxon>Burkholderiales</taxon>
        <taxon>Comamonadaceae</taxon>
        <taxon>Verminephrobacter</taxon>
    </lineage>
</organism>
<reference evidence="3" key="1">
    <citation type="submission" date="2023-07" db="EMBL/GenBank/DDBJ databases">
        <title>Verminephrobacter genomes.</title>
        <authorList>
            <person name="Lund M.B."/>
        </authorList>
    </citation>
    <scope>NUCLEOTIDE SEQUENCE [LARGE SCALE GENOMIC DNA]</scope>
    <source>
        <strain evidence="3">AtM5-05</strain>
    </source>
</reference>
<protein>
    <submittedName>
        <fullName evidence="2">Uncharacterized protein</fullName>
    </submittedName>
</protein>
<dbReference type="RefSeq" id="WP_265282121.1">
    <property type="nucleotide sequence ID" value="NZ_QZCW01000002.1"/>
</dbReference>
<proteinExistence type="predicted"/>